<organism evidence="1 2">
    <name type="scientific">Coniochaeta ligniaria NRRL 30616</name>
    <dbReference type="NCBI Taxonomy" id="1408157"/>
    <lineage>
        <taxon>Eukaryota</taxon>
        <taxon>Fungi</taxon>
        <taxon>Dikarya</taxon>
        <taxon>Ascomycota</taxon>
        <taxon>Pezizomycotina</taxon>
        <taxon>Sordariomycetes</taxon>
        <taxon>Sordariomycetidae</taxon>
        <taxon>Coniochaetales</taxon>
        <taxon>Coniochaetaceae</taxon>
        <taxon>Coniochaeta</taxon>
    </lineage>
</organism>
<dbReference type="SUPFAM" id="SSF54928">
    <property type="entry name" value="RNA-binding domain, RBD"/>
    <property type="match status" value="1"/>
</dbReference>
<dbReference type="GO" id="GO:0003676">
    <property type="term" value="F:nucleic acid binding"/>
    <property type="evidence" value="ECO:0007669"/>
    <property type="project" value="InterPro"/>
</dbReference>
<evidence type="ECO:0000313" key="2">
    <source>
        <dbReference type="Proteomes" id="UP000182658"/>
    </source>
</evidence>
<dbReference type="EMBL" id="KV875096">
    <property type="protein sequence ID" value="OIW30626.1"/>
    <property type="molecule type" value="Genomic_DNA"/>
</dbReference>
<evidence type="ECO:0008006" key="3">
    <source>
        <dbReference type="Google" id="ProtNLM"/>
    </source>
</evidence>
<evidence type="ECO:0000313" key="1">
    <source>
        <dbReference type="EMBL" id="OIW30626.1"/>
    </source>
</evidence>
<name>A0A1J7JS88_9PEZI</name>
<dbReference type="InParanoid" id="A0A1J7JS88"/>
<dbReference type="AlphaFoldDB" id="A0A1J7JS88"/>
<accession>A0A1J7JS88</accession>
<dbReference type="Proteomes" id="UP000182658">
    <property type="component" value="Unassembled WGS sequence"/>
</dbReference>
<protein>
    <recommendedName>
        <fullName evidence="3">RRM domain-containing protein</fullName>
    </recommendedName>
</protein>
<dbReference type="Gene3D" id="3.30.70.330">
    <property type="match status" value="1"/>
</dbReference>
<reference evidence="1 2" key="1">
    <citation type="submission" date="2016-10" db="EMBL/GenBank/DDBJ databases">
        <title>Draft genome sequence of Coniochaeta ligniaria NRRL30616, a lignocellulolytic fungus for bioabatement of inhibitors in plant biomass hydrolysates.</title>
        <authorList>
            <consortium name="DOE Joint Genome Institute"/>
            <person name="Jimenez D.J."/>
            <person name="Hector R.E."/>
            <person name="Riley R."/>
            <person name="Sun H."/>
            <person name="Grigoriev I.V."/>
            <person name="Van Elsas J.D."/>
            <person name="Nichols N.N."/>
        </authorList>
    </citation>
    <scope>NUCLEOTIDE SEQUENCE [LARGE SCALE GENOMIC DNA]</scope>
    <source>
        <strain evidence="1 2">NRRL 30616</strain>
    </source>
</reference>
<gene>
    <name evidence="1" type="ORF">CONLIGDRAFT_573405</name>
</gene>
<dbReference type="InterPro" id="IPR035979">
    <property type="entry name" value="RBD_domain_sf"/>
</dbReference>
<dbReference type="InterPro" id="IPR012677">
    <property type="entry name" value="Nucleotide-bd_a/b_plait_sf"/>
</dbReference>
<keyword evidence="2" id="KW-1185">Reference proteome</keyword>
<dbReference type="OrthoDB" id="336240at2759"/>
<dbReference type="STRING" id="1408157.A0A1J7JS88"/>
<proteinExistence type="predicted"/>
<sequence>MQRDSLGSGNGASPGQLQRRTGLHNDIDLQELLEQTRDAFSKLILPKLNSQPTTFDSRVPSSEMLNYLTSGFVTRPYFDLATSPDYEPFIQSGSVARINTCPVVKIDDLPYEAKVSDIIAFVGGNAKILNDADEPVHIMMERITAKTGAAYVEFYDFDSAVKVVDKHRQAKAHGKPVRINTRIVTVTISSQDALLKDLFPYARQVEWIGGNPFFHVSPEMFKGFVTEEELISLVKNVEFPHRVPYTKACPQRSVETLISILKKLPWQMTAYITIRQRYRIYKAVVDMISVLQDAVFNSERRSMMPEHMRTSELLNEKLLKRVIRAAMDCPGFTPLMKDNIGFVSGLDEHQMVAYRVPANANRWRHIYTLMPNPAVPSDVIDYYIALIREETTRMVDALPPMLRRQVRAKGAETDPFWGYFWAFIGFPDTAEFEKMSLQTCGKLELNAIDTILARALPAQPLLT</sequence>